<dbReference type="PANTHER" id="PTHR10625">
    <property type="entry name" value="HISTONE DEACETYLASE HDAC1-RELATED"/>
    <property type="match status" value="1"/>
</dbReference>
<dbReference type="GO" id="GO:0016787">
    <property type="term" value="F:hydrolase activity"/>
    <property type="evidence" value="ECO:0007669"/>
    <property type="project" value="UniProtKB-KW"/>
</dbReference>
<dbReference type="RefSeq" id="WP_306101322.1">
    <property type="nucleotide sequence ID" value="NZ_CP162601.1"/>
</dbReference>
<organism evidence="4">
    <name type="scientific">Vibrio sp. HB236076</name>
    <dbReference type="NCBI Taxonomy" id="3232307"/>
    <lineage>
        <taxon>Bacteria</taxon>
        <taxon>Pseudomonadati</taxon>
        <taxon>Pseudomonadota</taxon>
        <taxon>Gammaproteobacteria</taxon>
        <taxon>Vibrionales</taxon>
        <taxon>Vibrionaceae</taxon>
        <taxon>Vibrio</taxon>
    </lineage>
</organism>
<dbReference type="SUPFAM" id="SSF52768">
    <property type="entry name" value="Arginase/deacetylase"/>
    <property type="match status" value="1"/>
</dbReference>
<evidence type="ECO:0000256" key="2">
    <source>
        <dbReference type="ARBA" id="ARBA00022801"/>
    </source>
</evidence>
<dbReference type="InterPro" id="IPR000286">
    <property type="entry name" value="HDACs"/>
</dbReference>
<dbReference type="GO" id="GO:0040029">
    <property type="term" value="P:epigenetic regulation of gene expression"/>
    <property type="evidence" value="ECO:0007669"/>
    <property type="project" value="TreeGrafter"/>
</dbReference>
<evidence type="ECO:0000313" key="4">
    <source>
        <dbReference type="EMBL" id="XDK26018.1"/>
    </source>
</evidence>
<accession>A0AB39HJH9</accession>
<comment type="similarity">
    <text evidence="1">Belongs to the histone deacetylase family.</text>
</comment>
<name>A0AB39HJH9_9VIBR</name>
<dbReference type="PANTHER" id="PTHR10625:SF19">
    <property type="entry name" value="HISTONE DEACETYLASE 12"/>
    <property type="match status" value="1"/>
</dbReference>
<dbReference type="InterPro" id="IPR023696">
    <property type="entry name" value="Ureohydrolase_dom_sf"/>
</dbReference>
<dbReference type="KEGG" id="vih:AB0763_05105"/>
<dbReference type="GO" id="GO:0004407">
    <property type="term" value="F:histone deacetylase activity"/>
    <property type="evidence" value="ECO:0007669"/>
    <property type="project" value="InterPro"/>
</dbReference>
<dbReference type="Pfam" id="PF00850">
    <property type="entry name" value="Hist_deacetyl"/>
    <property type="match status" value="1"/>
</dbReference>
<evidence type="ECO:0000256" key="1">
    <source>
        <dbReference type="ARBA" id="ARBA00005947"/>
    </source>
</evidence>
<dbReference type="EMBL" id="CP162601">
    <property type="protein sequence ID" value="XDK26018.1"/>
    <property type="molecule type" value="Genomic_DNA"/>
</dbReference>
<dbReference type="CDD" id="cd09993">
    <property type="entry name" value="HDAC_classIV"/>
    <property type="match status" value="1"/>
</dbReference>
<proteinExistence type="inferred from homology"/>
<gene>
    <name evidence="4" type="ORF">AB0763_05105</name>
</gene>
<dbReference type="InterPro" id="IPR044150">
    <property type="entry name" value="HDAC_classIV"/>
</dbReference>
<dbReference type="InterPro" id="IPR037138">
    <property type="entry name" value="His_deacetylse_dom_sf"/>
</dbReference>
<keyword evidence="2" id="KW-0378">Hydrolase</keyword>
<reference evidence="4" key="1">
    <citation type="submission" date="2024-07" db="EMBL/GenBank/DDBJ databases">
        <title>Genome Analysis of a Potential Novel Vibrio Species Secreting pH- and Thermo-stable Alginate Lyase and its Application in Producing Alginate Oligosaccharides.</title>
        <authorList>
            <person name="Huang H."/>
            <person name="Bao K."/>
        </authorList>
    </citation>
    <scope>NUCLEOTIDE SEQUENCE</scope>
    <source>
        <strain evidence="4">HB236076</strain>
    </source>
</reference>
<dbReference type="PRINTS" id="PR01270">
    <property type="entry name" value="HDASUPER"/>
</dbReference>
<dbReference type="InterPro" id="IPR023801">
    <property type="entry name" value="His_deacetylse_dom"/>
</dbReference>
<dbReference type="Gene3D" id="3.40.800.20">
    <property type="entry name" value="Histone deacetylase domain"/>
    <property type="match status" value="1"/>
</dbReference>
<dbReference type="AlphaFoldDB" id="A0AB39HJH9"/>
<feature type="domain" description="Histone deacetylase" evidence="3">
    <location>
        <begin position="23"/>
        <end position="287"/>
    </location>
</feature>
<protein>
    <submittedName>
        <fullName evidence="4">Histone deacetylase</fullName>
    </submittedName>
</protein>
<sequence>MIPFVYHPMYSQLDLPDGHRYPINKYRLLYQALCQQQQADEHWLTFVHHHPNALTLDEVKRVHQASYVDDLAQGKLPLAKMRRIGFPWSERLIERTLLSAGGTANTLALAWQHGMAIHLSGGYHHAHYDFGSGFCLFNDLVLAAEQAIAHCQGVDKVLIIDSDVHHGDGTAALCQSRDDIITLSFHCEKNFPSRKPESDLDVPMAKGVQDEEFLEQFKQVVDLAVRCHQPDVILYDAGVDIHQEDELGYLHVSTSALYQRDHFLFQYCQQRALPVAAVVGGGYRTEHGDLVPLHWQLLQAAFDVSTSKGG</sequence>
<evidence type="ECO:0000259" key="3">
    <source>
        <dbReference type="Pfam" id="PF00850"/>
    </source>
</evidence>